<sequence>MIHTVRYWKVCNANFFKLKRGEFIIHWRSDGTIDTVKTVQQLVLDESINIRKRFEIACKYGLERNIRILWAEMQPSDQTENFDTAYNYLEQFWVRWMRHGSRVPWMQEASEYFKHARGYFSTGFTRFNWFFSYLQPGDRQKFLKEMEFAEDDDLRLCLHAMTKEEEEKILKANVALVLLNCLRWPLQNLFLETVQKTWKYIDESKFKVVLFHILDSKDSLRDFDYCELLEIFWNRSPSHLKESTKEDPHLRVDIDSCLDEMRRKREAGDKSIDLCLDEIRRKRENDLCLDEKRRKNESFNNERLYYEQKVNYDTKRKRKAIRKNRGWHSKKQKKN</sequence>
<dbReference type="OrthoDB" id="6443573at2759"/>
<accession>A0A4Y2I1H2</accession>
<protein>
    <submittedName>
        <fullName evidence="2">Uncharacterized protein</fullName>
    </submittedName>
</protein>
<evidence type="ECO:0000313" key="2">
    <source>
        <dbReference type="EMBL" id="GBM71026.1"/>
    </source>
</evidence>
<dbReference type="Proteomes" id="UP000499080">
    <property type="component" value="Unassembled WGS sequence"/>
</dbReference>
<evidence type="ECO:0000256" key="1">
    <source>
        <dbReference type="SAM" id="MobiDB-lite"/>
    </source>
</evidence>
<comment type="caution">
    <text evidence="2">The sequence shown here is derived from an EMBL/GenBank/DDBJ whole genome shotgun (WGS) entry which is preliminary data.</text>
</comment>
<feature type="region of interest" description="Disordered" evidence="1">
    <location>
        <begin position="315"/>
        <end position="335"/>
    </location>
</feature>
<evidence type="ECO:0000313" key="3">
    <source>
        <dbReference type="Proteomes" id="UP000499080"/>
    </source>
</evidence>
<keyword evidence="3" id="KW-1185">Reference proteome</keyword>
<name>A0A4Y2I1H2_ARAVE</name>
<proteinExistence type="predicted"/>
<dbReference type="AlphaFoldDB" id="A0A4Y2I1H2"/>
<organism evidence="2 3">
    <name type="scientific">Araneus ventricosus</name>
    <name type="common">Orbweaver spider</name>
    <name type="synonym">Epeira ventricosa</name>
    <dbReference type="NCBI Taxonomy" id="182803"/>
    <lineage>
        <taxon>Eukaryota</taxon>
        <taxon>Metazoa</taxon>
        <taxon>Ecdysozoa</taxon>
        <taxon>Arthropoda</taxon>
        <taxon>Chelicerata</taxon>
        <taxon>Arachnida</taxon>
        <taxon>Araneae</taxon>
        <taxon>Araneomorphae</taxon>
        <taxon>Entelegynae</taxon>
        <taxon>Araneoidea</taxon>
        <taxon>Araneidae</taxon>
        <taxon>Araneus</taxon>
    </lineage>
</organism>
<reference evidence="2 3" key="1">
    <citation type="journal article" date="2019" name="Sci. Rep.">
        <title>Orb-weaving spider Araneus ventricosus genome elucidates the spidroin gene catalogue.</title>
        <authorList>
            <person name="Kono N."/>
            <person name="Nakamura H."/>
            <person name="Ohtoshi R."/>
            <person name="Moran D.A.P."/>
            <person name="Shinohara A."/>
            <person name="Yoshida Y."/>
            <person name="Fujiwara M."/>
            <person name="Mori M."/>
            <person name="Tomita M."/>
            <person name="Arakawa K."/>
        </authorList>
    </citation>
    <scope>NUCLEOTIDE SEQUENCE [LARGE SCALE GENOMIC DNA]</scope>
</reference>
<dbReference type="EMBL" id="BGPR01104830">
    <property type="protein sequence ID" value="GBM71026.1"/>
    <property type="molecule type" value="Genomic_DNA"/>
</dbReference>
<gene>
    <name evidence="2" type="ORF">AVEN_125375_1</name>
</gene>